<keyword evidence="11" id="KW-0998">Cell outer membrane</keyword>
<dbReference type="EMBL" id="FOVE01000024">
    <property type="protein sequence ID" value="SFN97648.1"/>
    <property type="molecule type" value="Genomic_DNA"/>
</dbReference>
<evidence type="ECO:0000256" key="4">
    <source>
        <dbReference type="ARBA" id="ARBA00016202"/>
    </source>
</evidence>
<comment type="subcellular location">
    <subcellularLocation>
        <location evidence="1">Cell outer membrane</location>
        <topology evidence="1">Lipid-anchor</topology>
    </subcellularLocation>
</comment>
<feature type="chain" id="PRO_5017347049" description="Outer-membrane lipoprotein LolB" evidence="13">
    <location>
        <begin position="20"/>
        <end position="187"/>
    </location>
</feature>
<evidence type="ECO:0000256" key="2">
    <source>
        <dbReference type="ARBA" id="ARBA00009696"/>
    </source>
</evidence>
<proteinExistence type="inferred from homology"/>
<keyword evidence="15" id="KW-1185">Reference proteome</keyword>
<evidence type="ECO:0000256" key="5">
    <source>
        <dbReference type="ARBA" id="ARBA00022448"/>
    </source>
</evidence>
<dbReference type="InterPro" id="IPR029046">
    <property type="entry name" value="LolA/LolB/LppX"/>
</dbReference>
<sequence>MKRCLLLSICLLLAACAGLQPPPPPLNGFSASGRVVVRAGNEAHYANFGWQAAQGMDRLSLDNPLGQTLAELEIDYRNNQPVRAVLRESSGASREGKPEALLLETTGMQLPVTGLRWWLQGKPAPGVAISRDTEDGRVIEQDGWHIATSDYAEAVPVKRGPRRIELSRGEISVRIVISEWQWTTPRQ</sequence>
<keyword evidence="12 14" id="KW-0449">Lipoprotein</keyword>
<evidence type="ECO:0000256" key="8">
    <source>
        <dbReference type="ARBA" id="ARBA00023136"/>
    </source>
</evidence>
<dbReference type="Pfam" id="PF03550">
    <property type="entry name" value="LolB"/>
    <property type="match status" value="1"/>
</dbReference>
<keyword evidence="7" id="KW-0653">Protein transport</keyword>
<evidence type="ECO:0000313" key="15">
    <source>
        <dbReference type="Proteomes" id="UP000242869"/>
    </source>
</evidence>
<name>A0A1I5DEG7_9NEIS</name>
<dbReference type="Proteomes" id="UP000242869">
    <property type="component" value="Unassembled WGS sequence"/>
</dbReference>
<keyword evidence="8" id="KW-0472">Membrane</keyword>
<keyword evidence="5" id="KW-0813">Transport</keyword>
<dbReference type="InterPro" id="IPR004565">
    <property type="entry name" value="OM_lipoprot_LolB"/>
</dbReference>
<dbReference type="OrthoDB" id="5296388at2"/>
<evidence type="ECO:0000256" key="7">
    <source>
        <dbReference type="ARBA" id="ARBA00022927"/>
    </source>
</evidence>
<reference evidence="15" key="1">
    <citation type="submission" date="2016-10" db="EMBL/GenBank/DDBJ databases">
        <authorList>
            <person name="Varghese N."/>
            <person name="Submissions S."/>
        </authorList>
    </citation>
    <scope>NUCLEOTIDE SEQUENCE [LARGE SCALE GENOMIC DNA]</scope>
    <source>
        <strain evidence="15">DSM 6150</strain>
    </source>
</reference>
<evidence type="ECO:0000256" key="11">
    <source>
        <dbReference type="ARBA" id="ARBA00023237"/>
    </source>
</evidence>
<dbReference type="STRING" id="83765.SAMN05660284_02646"/>
<dbReference type="SUPFAM" id="SSF89392">
    <property type="entry name" value="Prokaryotic lipoproteins and lipoprotein localization factors"/>
    <property type="match status" value="1"/>
</dbReference>
<dbReference type="PROSITE" id="PS51257">
    <property type="entry name" value="PROKAR_LIPOPROTEIN"/>
    <property type="match status" value="1"/>
</dbReference>
<evidence type="ECO:0000256" key="10">
    <source>
        <dbReference type="ARBA" id="ARBA00023186"/>
    </source>
</evidence>
<evidence type="ECO:0000313" key="14">
    <source>
        <dbReference type="EMBL" id="SFN97648.1"/>
    </source>
</evidence>
<keyword evidence="10" id="KW-0143">Chaperone</keyword>
<evidence type="ECO:0000256" key="9">
    <source>
        <dbReference type="ARBA" id="ARBA00023139"/>
    </source>
</evidence>
<dbReference type="GO" id="GO:0009279">
    <property type="term" value="C:cell outer membrane"/>
    <property type="evidence" value="ECO:0007669"/>
    <property type="project" value="UniProtKB-SubCell"/>
</dbReference>
<accession>A0A1I5DEG7</accession>
<comment type="similarity">
    <text evidence="2">Belongs to the LolB family.</text>
</comment>
<evidence type="ECO:0000256" key="6">
    <source>
        <dbReference type="ARBA" id="ARBA00022729"/>
    </source>
</evidence>
<evidence type="ECO:0000256" key="1">
    <source>
        <dbReference type="ARBA" id="ARBA00004459"/>
    </source>
</evidence>
<dbReference type="GO" id="GO:0015031">
    <property type="term" value="P:protein transport"/>
    <property type="evidence" value="ECO:0007669"/>
    <property type="project" value="UniProtKB-KW"/>
</dbReference>
<gene>
    <name evidence="14" type="ORF">SAMN05660284_02646</name>
</gene>
<dbReference type="NCBIfam" id="TIGR00548">
    <property type="entry name" value="lolB"/>
    <property type="match status" value="1"/>
</dbReference>
<evidence type="ECO:0000256" key="3">
    <source>
        <dbReference type="ARBA" id="ARBA00011245"/>
    </source>
</evidence>
<protein>
    <recommendedName>
        <fullName evidence="4">Outer-membrane lipoprotein LolB</fullName>
    </recommendedName>
</protein>
<feature type="signal peptide" evidence="13">
    <location>
        <begin position="1"/>
        <end position="19"/>
    </location>
</feature>
<dbReference type="CDD" id="cd16326">
    <property type="entry name" value="LolB"/>
    <property type="match status" value="1"/>
</dbReference>
<evidence type="ECO:0000256" key="12">
    <source>
        <dbReference type="ARBA" id="ARBA00023288"/>
    </source>
</evidence>
<keyword evidence="6 13" id="KW-0732">Signal</keyword>
<dbReference type="AlphaFoldDB" id="A0A1I5DEG7"/>
<comment type="subunit">
    <text evidence="3">Monomer.</text>
</comment>
<evidence type="ECO:0000256" key="13">
    <source>
        <dbReference type="SAM" id="SignalP"/>
    </source>
</evidence>
<keyword evidence="9" id="KW-0564">Palmitate</keyword>
<organism evidence="14 15">
    <name type="scientific">Formivibrio citricus</name>
    <dbReference type="NCBI Taxonomy" id="83765"/>
    <lineage>
        <taxon>Bacteria</taxon>
        <taxon>Pseudomonadati</taxon>
        <taxon>Pseudomonadota</taxon>
        <taxon>Betaproteobacteria</taxon>
        <taxon>Neisseriales</taxon>
        <taxon>Chitinibacteraceae</taxon>
        <taxon>Formivibrio</taxon>
    </lineage>
</organism>
<dbReference type="Gene3D" id="2.50.20.10">
    <property type="entry name" value="Lipoprotein localisation LolA/LolB/LppX"/>
    <property type="match status" value="1"/>
</dbReference>
<dbReference type="RefSeq" id="WP_091197696.1">
    <property type="nucleotide sequence ID" value="NZ_FOVE01000024.1"/>
</dbReference>